<evidence type="ECO:0000313" key="1">
    <source>
        <dbReference type="EMBL" id="KKM83980.1"/>
    </source>
</evidence>
<reference evidence="1" key="1">
    <citation type="journal article" date="2015" name="Nature">
        <title>Complex archaea that bridge the gap between prokaryotes and eukaryotes.</title>
        <authorList>
            <person name="Spang A."/>
            <person name="Saw J.H."/>
            <person name="Jorgensen S.L."/>
            <person name="Zaremba-Niedzwiedzka K."/>
            <person name="Martijn J."/>
            <person name="Lind A.E."/>
            <person name="van Eijk R."/>
            <person name="Schleper C."/>
            <person name="Guy L."/>
            <person name="Ettema T.J."/>
        </authorList>
    </citation>
    <scope>NUCLEOTIDE SEQUENCE</scope>
</reference>
<evidence type="ECO:0008006" key="2">
    <source>
        <dbReference type="Google" id="ProtNLM"/>
    </source>
</evidence>
<name>A0A0F9N5I1_9ZZZZ</name>
<comment type="caution">
    <text evidence="1">The sequence shown here is derived from an EMBL/GenBank/DDBJ whole genome shotgun (WGS) entry which is preliminary data.</text>
</comment>
<proteinExistence type="predicted"/>
<sequence length="241" mass="27022">MIRVFAGKTNASPTDKLVFFGPPPSPLFREPIVRVSVTFTWDIEKGRHLHKLWSECSDDCQIGGPAFGDPGGEFVPGRFLTKGFTITSRGCPKKCEVCYAQKREGPIRELAIRDGWRVQDNNLLACSMKHIIAVFKMLLKQPLGASFPGGLDMDYLKPWHVDALKELQSKHKFCALWVAFDGPAGMKNLDKAKDLLADFSQERKFAYVLIGYDGDSLIKAENRCARVYESGFLPFAMLIDN</sequence>
<organism evidence="1">
    <name type="scientific">marine sediment metagenome</name>
    <dbReference type="NCBI Taxonomy" id="412755"/>
    <lineage>
        <taxon>unclassified sequences</taxon>
        <taxon>metagenomes</taxon>
        <taxon>ecological metagenomes</taxon>
    </lineage>
</organism>
<protein>
    <recommendedName>
        <fullName evidence="2">Radical SAM core domain-containing protein</fullName>
    </recommendedName>
</protein>
<dbReference type="AlphaFoldDB" id="A0A0F9N5I1"/>
<accession>A0A0F9N5I1</accession>
<gene>
    <name evidence="1" type="ORF">LCGC14_1303840</name>
</gene>
<dbReference type="EMBL" id="LAZR01007633">
    <property type="protein sequence ID" value="KKM83980.1"/>
    <property type="molecule type" value="Genomic_DNA"/>
</dbReference>